<dbReference type="GO" id="GO:0016887">
    <property type="term" value="F:ATP hydrolysis activity"/>
    <property type="evidence" value="ECO:0007669"/>
    <property type="project" value="InterPro"/>
</dbReference>
<dbReference type="FunFam" id="3.40.50.300:FF:000604">
    <property type="entry name" value="ABC transporter B family member 28"/>
    <property type="match status" value="1"/>
</dbReference>
<evidence type="ECO:0000256" key="5">
    <source>
        <dbReference type="ARBA" id="ARBA00022840"/>
    </source>
</evidence>
<evidence type="ECO:0000313" key="12">
    <source>
        <dbReference type="Proteomes" id="UP000602076"/>
    </source>
</evidence>
<dbReference type="PROSITE" id="PS50893">
    <property type="entry name" value="ABC_TRANSPORTER_2"/>
    <property type="match status" value="1"/>
</dbReference>
<dbReference type="InterPro" id="IPR011527">
    <property type="entry name" value="ABC1_TM_dom"/>
</dbReference>
<dbReference type="SUPFAM" id="SSF52540">
    <property type="entry name" value="P-loop containing nucleoside triphosphate hydrolases"/>
    <property type="match status" value="1"/>
</dbReference>
<evidence type="ECO:0000259" key="10">
    <source>
        <dbReference type="PROSITE" id="PS50929"/>
    </source>
</evidence>
<dbReference type="GO" id="GO:0005886">
    <property type="term" value="C:plasma membrane"/>
    <property type="evidence" value="ECO:0007669"/>
    <property type="project" value="UniProtKB-SubCell"/>
</dbReference>
<dbReference type="PROSITE" id="PS50929">
    <property type="entry name" value="ABC_TM1F"/>
    <property type="match status" value="1"/>
</dbReference>
<organism evidence="11 12">
    <name type="scientific">Peribacillus faecalis</name>
    <dbReference type="NCBI Taxonomy" id="2772559"/>
    <lineage>
        <taxon>Bacteria</taxon>
        <taxon>Bacillati</taxon>
        <taxon>Bacillota</taxon>
        <taxon>Bacilli</taxon>
        <taxon>Bacillales</taxon>
        <taxon>Bacillaceae</taxon>
        <taxon>Peribacillus</taxon>
    </lineage>
</organism>
<proteinExistence type="predicted"/>
<evidence type="ECO:0000259" key="9">
    <source>
        <dbReference type="PROSITE" id="PS50893"/>
    </source>
</evidence>
<keyword evidence="2" id="KW-0813">Transport</keyword>
<feature type="transmembrane region" description="Helical" evidence="8">
    <location>
        <begin position="20"/>
        <end position="44"/>
    </location>
</feature>
<keyword evidence="3 8" id="KW-0812">Transmembrane</keyword>
<gene>
    <name evidence="11" type="ORF">IEO70_04725</name>
</gene>
<evidence type="ECO:0000313" key="11">
    <source>
        <dbReference type="EMBL" id="MBD3107663.1"/>
    </source>
</evidence>
<dbReference type="Proteomes" id="UP000602076">
    <property type="component" value="Unassembled WGS sequence"/>
</dbReference>
<evidence type="ECO:0000256" key="8">
    <source>
        <dbReference type="SAM" id="Phobius"/>
    </source>
</evidence>
<feature type="transmembrane region" description="Helical" evidence="8">
    <location>
        <begin position="179"/>
        <end position="196"/>
    </location>
</feature>
<dbReference type="Pfam" id="PF00005">
    <property type="entry name" value="ABC_tran"/>
    <property type="match status" value="1"/>
</dbReference>
<dbReference type="SUPFAM" id="SSF90123">
    <property type="entry name" value="ABC transporter transmembrane region"/>
    <property type="match status" value="1"/>
</dbReference>
<keyword evidence="12" id="KW-1185">Reference proteome</keyword>
<dbReference type="InterPro" id="IPR003439">
    <property type="entry name" value="ABC_transporter-like_ATP-bd"/>
</dbReference>
<keyword evidence="6 8" id="KW-1133">Transmembrane helix</keyword>
<feature type="transmembrane region" description="Helical" evidence="8">
    <location>
        <begin position="263"/>
        <end position="281"/>
    </location>
</feature>
<dbReference type="SMART" id="SM00382">
    <property type="entry name" value="AAA"/>
    <property type="match status" value="1"/>
</dbReference>
<evidence type="ECO:0000256" key="3">
    <source>
        <dbReference type="ARBA" id="ARBA00022692"/>
    </source>
</evidence>
<feature type="transmembrane region" description="Helical" evidence="8">
    <location>
        <begin position="73"/>
        <end position="92"/>
    </location>
</feature>
<dbReference type="InterPro" id="IPR036640">
    <property type="entry name" value="ABC1_TM_sf"/>
</dbReference>
<evidence type="ECO:0000256" key="7">
    <source>
        <dbReference type="ARBA" id="ARBA00023136"/>
    </source>
</evidence>
<accession>A0A927HBR1</accession>
<feature type="transmembrane region" description="Helical" evidence="8">
    <location>
        <begin position="152"/>
        <end position="173"/>
    </location>
</feature>
<evidence type="ECO:0000256" key="2">
    <source>
        <dbReference type="ARBA" id="ARBA00022448"/>
    </source>
</evidence>
<feature type="domain" description="ABC transmembrane type-1" evidence="10">
    <location>
        <begin position="34"/>
        <end position="317"/>
    </location>
</feature>
<dbReference type="Gene3D" id="3.40.50.300">
    <property type="entry name" value="P-loop containing nucleotide triphosphate hydrolases"/>
    <property type="match status" value="1"/>
</dbReference>
<keyword evidence="7 8" id="KW-0472">Membrane</keyword>
<dbReference type="PANTHER" id="PTHR24221">
    <property type="entry name" value="ATP-BINDING CASSETTE SUB-FAMILY B"/>
    <property type="match status" value="1"/>
</dbReference>
<dbReference type="InterPro" id="IPR017871">
    <property type="entry name" value="ABC_transporter-like_CS"/>
</dbReference>
<dbReference type="PROSITE" id="PS00211">
    <property type="entry name" value="ABC_TRANSPORTER_1"/>
    <property type="match status" value="1"/>
</dbReference>
<protein>
    <submittedName>
        <fullName evidence="11">ABC transporter ATP-binding protein</fullName>
    </submittedName>
</protein>
<evidence type="ECO:0000256" key="1">
    <source>
        <dbReference type="ARBA" id="ARBA00004651"/>
    </source>
</evidence>
<dbReference type="PANTHER" id="PTHR24221:SF654">
    <property type="entry name" value="ATP-BINDING CASSETTE SUB-FAMILY B MEMBER 6"/>
    <property type="match status" value="1"/>
</dbReference>
<dbReference type="InterPro" id="IPR039421">
    <property type="entry name" value="Type_1_exporter"/>
</dbReference>
<name>A0A927HBR1_9BACI</name>
<dbReference type="InterPro" id="IPR003593">
    <property type="entry name" value="AAA+_ATPase"/>
</dbReference>
<sequence>MKDIIYFVKQIQAYAGKKLYATILAMTFVGVLEGVGVLLLIPMISMTGMVDFGIENSSYLRFLSFIEDIPTSISIPIILFIYFMVVVGYNLIDRKIVMQNAVIQNGFLRTFRAETYKNLMFTKWEFFVKNRKSDLINLIMGEIAKTTGGTNAFLQFIASLIFTIIQVGIAFWLSPTITTFVLLSGVLLVFLNRKFLKKSLELGNTNFHLGRDFFAGITDQMNGIKDIKSNSLEKSRLEWFDDITRKIEKEQYNYMKLRTTSQFYYKTASALFIALFIFISLNMFKAQAGQLMLIIIIFARLWPRVAGIQGSLEQIATTLPSFNAVKQFQLECKKYKEFQPKEDEKIPKLQIKNEIQCQQVSFRYNTSEDRYALQNINITIPANQMTAIVGRSGAGKSTLIDLLMGLNKPEEGIILIDGQPLSDENLLSLRSSLSYVPQEPFLFNASIRENLLLVEANATEQEMWEALAFASAAEFVQKLPNGLDTFIGDRGIKLSGGERQRIVLARAILRKPAILVLDEATSSLDTESEAKIQEAIDRLKGQMTIIVIAHRFSTIRNADQVLVLEDGKVVQQGGFIQLSKEKNKVFHKLLGKQMEVLQ</sequence>
<comment type="caution">
    <text evidence="11">The sequence shown here is derived from an EMBL/GenBank/DDBJ whole genome shotgun (WGS) entry which is preliminary data.</text>
</comment>
<feature type="domain" description="ABC transporter" evidence="9">
    <location>
        <begin position="355"/>
        <end position="591"/>
    </location>
</feature>
<dbReference type="AlphaFoldDB" id="A0A927HBR1"/>
<evidence type="ECO:0000256" key="6">
    <source>
        <dbReference type="ARBA" id="ARBA00022989"/>
    </source>
</evidence>
<dbReference type="GO" id="GO:0005524">
    <property type="term" value="F:ATP binding"/>
    <property type="evidence" value="ECO:0007669"/>
    <property type="project" value="UniProtKB-KW"/>
</dbReference>
<evidence type="ECO:0000256" key="4">
    <source>
        <dbReference type="ARBA" id="ARBA00022741"/>
    </source>
</evidence>
<dbReference type="RefSeq" id="WP_190997210.1">
    <property type="nucleotide sequence ID" value="NZ_JACXSI010000009.1"/>
</dbReference>
<dbReference type="Pfam" id="PF00664">
    <property type="entry name" value="ABC_membrane"/>
    <property type="match status" value="1"/>
</dbReference>
<dbReference type="EMBL" id="JACXSI010000009">
    <property type="protein sequence ID" value="MBD3107663.1"/>
    <property type="molecule type" value="Genomic_DNA"/>
</dbReference>
<dbReference type="Gene3D" id="1.20.1560.10">
    <property type="entry name" value="ABC transporter type 1, transmembrane domain"/>
    <property type="match status" value="1"/>
</dbReference>
<comment type="subcellular location">
    <subcellularLocation>
        <location evidence="1">Cell membrane</location>
        <topology evidence="1">Multi-pass membrane protein</topology>
    </subcellularLocation>
</comment>
<dbReference type="GO" id="GO:0140359">
    <property type="term" value="F:ABC-type transporter activity"/>
    <property type="evidence" value="ECO:0007669"/>
    <property type="project" value="InterPro"/>
</dbReference>
<reference evidence="11" key="1">
    <citation type="submission" date="2020-09" db="EMBL/GenBank/DDBJ databases">
        <title>Bacillus faecalis sp. nov., a moderately halophilic bacterium isolated from cow faeces.</title>
        <authorList>
            <person name="Jiang L."/>
            <person name="Lee J."/>
        </authorList>
    </citation>
    <scope>NUCLEOTIDE SEQUENCE</scope>
    <source>
        <strain evidence="11">AGMB 02131</strain>
    </source>
</reference>
<dbReference type="InterPro" id="IPR027417">
    <property type="entry name" value="P-loop_NTPase"/>
</dbReference>
<dbReference type="GO" id="GO:0005737">
    <property type="term" value="C:cytoplasm"/>
    <property type="evidence" value="ECO:0007669"/>
    <property type="project" value="UniProtKB-ARBA"/>
</dbReference>
<keyword evidence="5 11" id="KW-0067">ATP-binding</keyword>
<dbReference type="GO" id="GO:0034040">
    <property type="term" value="F:ATPase-coupled lipid transmembrane transporter activity"/>
    <property type="evidence" value="ECO:0007669"/>
    <property type="project" value="TreeGrafter"/>
</dbReference>
<keyword evidence="4" id="KW-0547">Nucleotide-binding</keyword>